<evidence type="ECO:0000313" key="15">
    <source>
        <dbReference type="Proteomes" id="UP000323426"/>
    </source>
</evidence>
<dbReference type="Pfam" id="PF13646">
    <property type="entry name" value="HEAT_2"/>
    <property type="match status" value="1"/>
</dbReference>
<evidence type="ECO:0000256" key="4">
    <source>
        <dbReference type="ARBA" id="ARBA00012564"/>
    </source>
</evidence>
<dbReference type="InterPro" id="IPR011989">
    <property type="entry name" value="ARM-like"/>
</dbReference>
<keyword evidence="15" id="KW-1185">Reference proteome</keyword>
<dbReference type="GO" id="GO:0016020">
    <property type="term" value="C:membrane"/>
    <property type="evidence" value="ECO:0007669"/>
    <property type="project" value="TreeGrafter"/>
</dbReference>
<keyword evidence="7" id="KW-0645">Protease</keyword>
<dbReference type="GO" id="GO:0008270">
    <property type="term" value="F:zinc ion binding"/>
    <property type="evidence" value="ECO:0007669"/>
    <property type="project" value="InterPro"/>
</dbReference>
<keyword evidence="11" id="KW-0482">Metalloprotease</keyword>
<dbReference type="PANTHER" id="PTHR11533:SF174">
    <property type="entry name" value="PUROMYCIN-SENSITIVE AMINOPEPTIDASE-RELATED"/>
    <property type="match status" value="1"/>
</dbReference>
<dbReference type="GO" id="GO:0042277">
    <property type="term" value="F:peptide binding"/>
    <property type="evidence" value="ECO:0007669"/>
    <property type="project" value="TreeGrafter"/>
</dbReference>
<dbReference type="SUPFAM" id="SSF48371">
    <property type="entry name" value="ARM repeat"/>
    <property type="match status" value="1"/>
</dbReference>
<evidence type="ECO:0000256" key="1">
    <source>
        <dbReference type="ARBA" id="ARBA00000098"/>
    </source>
</evidence>
<comment type="similarity">
    <text evidence="3">Belongs to the peptidase M1 family.</text>
</comment>
<evidence type="ECO:0000256" key="2">
    <source>
        <dbReference type="ARBA" id="ARBA00001947"/>
    </source>
</evidence>
<organism evidence="14 15">
    <name type="scientific">Adhaeribacter rhizoryzae</name>
    <dbReference type="NCBI Taxonomy" id="2607907"/>
    <lineage>
        <taxon>Bacteria</taxon>
        <taxon>Pseudomonadati</taxon>
        <taxon>Bacteroidota</taxon>
        <taxon>Cytophagia</taxon>
        <taxon>Cytophagales</taxon>
        <taxon>Hymenobacteraceae</taxon>
        <taxon>Adhaeribacter</taxon>
    </lineage>
</organism>
<dbReference type="Pfam" id="PF17900">
    <property type="entry name" value="Peptidase_M1_N"/>
    <property type="match status" value="1"/>
</dbReference>
<evidence type="ECO:0000256" key="10">
    <source>
        <dbReference type="ARBA" id="ARBA00022833"/>
    </source>
</evidence>
<dbReference type="SUPFAM" id="SSF63737">
    <property type="entry name" value="Leukotriene A4 hydrolase N-terminal domain"/>
    <property type="match status" value="1"/>
</dbReference>
<dbReference type="InterPro" id="IPR014782">
    <property type="entry name" value="Peptidase_M1_dom"/>
</dbReference>
<comment type="catalytic activity">
    <reaction evidence="1">
        <text>Release of an N-terminal amino acid, Xaa-|-Yaa- from a peptide, amide or arylamide. Xaa is preferably Ala, but may be most amino acids including Pro (slow action). When a terminal hydrophobic residue is followed by a prolyl residue, the two may be released as an intact Xaa-Pro dipeptide.</text>
        <dbReference type="EC" id="3.4.11.2"/>
    </reaction>
</comment>
<evidence type="ECO:0000256" key="11">
    <source>
        <dbReference type="ARBA" id="ARBA00023049"/>
    </source>
</evidence>
<comment type="caution">
    <text evidence="14">The sequence shown here is derived from an EMBL/GenBank/DDBJ whole genome shotgun (WGS) entry which is preliminary data.</text>
</comment>
<dbReference type="EMBL" id="VWSF01000001">
    <property type="protein sequence ID" value="KAA5549370.1"/>
    <property type="molecule type" value="Genomic_DNA"/>
</dbReference>
<dbReference type="Gene3D" id="1.25.10.10">
    <property type="entry name" value="Leucine-rich Repeat Variant"/>
    <property type="match status" value="1"/>
</dbReference>
<evidence type="ECO:0000256" key="6">
    <source>
        <dbReference type="ARBA" id="ARBA00022438"/>
    </source>
</evidence>
<feature type="domain" description="Aminopeptidase N-like N-terminal" evidence="13">
    <location>
        <begin position="76"/>
        <end position="263"/>
    </location>
</feature>
<evidence type="ECO:0000256" key="7">
    <source>
        <dbReference type="ARBA" id="ARBA00022670"/>
    </source>
</evidence>
<dbReference type="PANTHER" id="PTHR11533">
    <property type="entry name" value="PROTEASE M1 ZINC METALLOPROTEASE"/>
    <property type="match status" value="1"/>
</dbReference>
<sequence length="854" mass="97064">MNYKLFGLVGYITVVGLFISCKSMRAPMPSVAAVAPLGVNTAPKPDSVPGGVPVWVAKKGAYNPSARQLHDLIHTSLAIRFDWQKQYAYGQATLTLKPYFYPQQTLVLDAKGMDIQAVQLITCGNPKNLKYTYNKAQLNITLDKTYTRAETYKILIKYTAKPNELEVKGSAAITSDKGLYFINPLGTDPNRPRQIWTQGETEANSVWMPTIDKPNQRMTQEFFITVDSKYTTLSNGLLVSSKNNTDGTRTDHWKLNKPHAPYLAMLAVGEFTVVPDKWQGKEINYYVEPQYRNTAKAIFGNTPAMLDFFSKKLGVDFPWEKYAQIVVRDYVSGAMENTTASVFMEDLQVNRRGLLDANWDYIIAHELFHQWFGDMVTLESWANLPLNESFANYSEYLWEEHKNGKMAADVAGLKELDQYLAESKTKQEPLIRYHYQDKEDMFDSHSYAKGGRVLHMLRNYVGDDAFFTALKNYLTTHQFTSVEVAELRMAFEDVTGEDLNWFFDQWFLAPGHPQLSVQHTYQNGKLTVGVQQLQDSAYTPIYRLPLNISVWNKNKRTDYPVEINKAYQTFTFDVAAAPELVLFDGDQQLLGQVAHPKTNAELIYQFSNVKQYVPKREALQGLKTKVNDPKVLALFKTALQDEFWQIRSDALLALEKYAGTDESLIKQVQQLALKDAKSTVRTDALTMLATLEKADNINIYNQALTDSSYAVVAAAIDGLVAAKAGNQAERLAAFEKEDSRKLMRALSGYYAYFGGPEKYDWYLQTLDIMRGEEMFFFLQNFGGFLMKIAPAEQKKAIAKLENIARHHDTYYVRLGAYQALTLASDSPEMKALKQDIKAKEKDPKLLDIYKNINY</sequence>
<dbReference type="EC" id="3.4.11.2" evidence="4"/>
<comment type="cofactor">
    <cofactor evidence="2">
        <name>Zn(2+)</name>
        <dbReference type="ChEBI" id="CHEBI:29105"/>
    </cofactor>
</comment>
<dbReference type="CDD" id="cd09603">
    <property type="entry name" value="M1_APN_like"/>
    <property type="match status" value="1"/>
</dbReference>
<accession>A0A5M6DTB3</accession>
<keyword evidence="8" id="KW-0479">Metal-binding</keyword>
<dbReference type="Proteomes" id="UP000323426">
    <property type="component" value="Unassembled WGS sequence"/>
</dbReference>
<reference evidence="14 15" key="1">
    <citation type="submission" date="2019-09" db="EMBL/GenBank/DDBJ databases">
        <title>Genome sequence and assembly of Adhaeribacter sp.</title>
        <authorList>
            <person name="Chhetri G."/>
        </authorList>
    </citation>
    <scope>NUCLEOTIDE SEQUENCE [LARGE SCALE GENOMIC DNA]</scope>
    <source>
        <strain evidence="14 15">DK36</strain>
    </source>
</reference>
<feature type="domain" description="Peptidase M1 membrane alanine aminopeptidase" evidence="12">
    <location>
        <begin position="301"/>
        <end position="506"/>
    </location>
</feature>
<protein>
    <recommendedName>
        <fullName evidence="5">Aminopeptidase N</fullName>
        <ecNumber evidence="4">3.4.11.2</ecNumber>
    </recommendedName>
</protein>
<evidence type="ECO:0000256" key="8">
    <source>
        <dbReference type="ARBA" id="ARBA00022723"/>
    </source>
</evidence>
<evidence type="ECO:0000313" key="14">
    <source>
        <dbReference type="EMBL" id="KAA5549370.1"/>
    </source>
</evidence>
<dbReference type="AlphaFoldDB" id="A0A5M6DTB3"/>
<dbReference type="PRINTS" id="PR00756">
    <property type="entry name" value="ALADIPTASE"/>
</dbReference>
<evidence type="ECO:0000259" key="12">
    <source>
        <dbReference type="Pfam" id="PF01433"/>
    </source>
</evidence>
<name>A0A5M6DTB3_9BACT</name>
<dbReference type="Gene3D" id="2.60.40.1730">
    <property type="entry name" value="tricorn interacting facor f3 domain"/>
    <property type="match status" value="1"/>
</dbReference>
<dbReference type="InterPro" id="IPR042097">
    <property type="entry name" value="Aminopeptidase_N-like_N_sf"/>
</dbReference>
<evidence type="ECO:0000256" key="5">
    <source>
        <dbReference type="ARBA" id="ARBA00015611"/>
    </source>
</evidence>
<dbReference type="PROSITE" id="PS51257">
    <property type="entry name" value="PROKAR_LIPOPROTEIN"/>
    <property type="match status" value="1"/>
</dbReference>
<dbReference type="GO" id="GO:0016285">
    <property type="term" value="F:alanyl aminopeptidase activity"/>
    <property type="evidence" value="ECO:0007669"/>
    <property type="project" value="UniProtKB-EC"/>
</dbReference>
<dbReference type="GO" id="GO:0070006">
    <property type="term" value="F:metalloaminopeptidase activity"/>
    <property type="evidence" value="ECO:0007669"/>
    <property type="project" value="TreeGrafter"/>
</dbReference>
<dbReference type="GO" id="GO:0043171">
    <property type="term" value="P:peptide catabolic process"/>
    <property type="evidence" value="ECO:0007669"/>
    <property type="project" value="TreeGrafter"/>
</dbReference>
<dbReference type="InterPro" id="IPR050344">
    <property type="entry name" value="Peptidase_M1_aminopeptidases"/>
</dbReference>
<gene>
    <name evidence="14" type="ORF">F0145_01905</name>
</gene>
<evidence type="ECO:0000259" key="13">
    <source>
        <dbReference type="Pfam" id="PF17900"/>
    </source>
</evidence>
<keyword evidence="10" id="KW-0862">Zinc</keyword>
<dbReference type="InterPro" id="IPR027268">
    <property type="entry name" value="Peptidase_M4/M1_CTD_sf"/>
</dbReference>
<keyword evidence="6" id="KW-0031">Aminopeptidase</keyword>
<dbReference type="InterPro" id="IPR016024">
    <property type="entry name" value="ARM-type_fold"/>
</dbReference>
<dbReference type="InterPro" id="IPR001930">
    <property type="entry name" value="Peptidase_M1"/>
</dbReference>
<dbReference type="InterPro" id="IPR045357">
    <property type="entry name" value="Aminopeptidase_N-like_N"/>
</dbReference>
<proteinExistence type="inferred from homology"/>
<dbReference type="GO" id="GO:0005737">
    <property type="term" value="C:cytoplasm"/>
    <property type="evidence" value="ECO:0007669"/>
    <property type="project" value="TreeGrafter"/>
</dbReference>
<evidence type="ECO:0000256" key="9">
    <source>
        <dbReference type="ARBA" id="ARBA00022801"/>
    </source>
</evidence>
<keyword evidence="9" id="KW-0378">Hydrolase</keyword>
<dbReference type="Gene3D" id="1.10.390.10">
    <property type="entry name" value="Neutral Protease Domain 2"/>
    <property type="match status" value="1"/>
</dbReference>
<evidence type="ECO:0000256" key="3">
    <source>
        <dbReference type="ARBA" id="ARBA00010136"/>
    </source>
</evidence>
<dbReference type="GO" id="GO:0005615">
    <property type="term" value="C:extracellular space"/>
    <property type="evidence" value="ECO:0007669"/>
    <property type="project" value="TreeGrafter"/>
</dbReference>
<dbReference type="GO" id="GO:0006508">
    <property type="term" value="P:proteolysis"/>
    <property type="evidence" value="ECO:0007669"/>
    <property type="project" value="UniProtKB-KW"/>
</dbReference>
<dbReference type="SUPFAM" id="SSF55486">
    <property type="entry name" value="Metalloproteases ('zincins'), catalytic domain"/>
    <property type="match status" value="1"/>
</dbReference>
<dbReference type="Pfam" id="PF01433">
    <property type="entry name" value="Peptidase_M1"/>
    <property type="match status" value="1"/>
</dbReference>